<reference evidence="2 3" key="1">
    <citation type="submission" date="2020-07" db="EMBL/GenBank/DDBJ databases">
        <authorList>
            <person name="Criscuolo A."/>
        </authorList>
    </citation>
    <scope>NUCLEOTIDE SEQUENCE [LARGE SCALE GENOMIC DNA]</scope>
    <source>
        <strain evidence="2">CIP111649</strain>
    </source>
</reference>
<gene>
    <name evidence="2" type="ORF">JEODO184_00810</name>
</gene>
<name>A0A6V7RC99_9STAP</name>
<sequence>MSLDNFIKELNIELGVLSEQQRAESIEDFKSQIEKAKALGDSEEDLLKVLDDPKKVAEKYIRDIVVEEDAKKEEEIPEVPEDTIQAVTKDFASIVSKHDIKNLSISGTSVDVKVEAGHKLGFKFISYSHKGDLSYQINDNKLTLLHTGQKKNVRVHTIFDYMKKRKQMRNDELTITWPKELDALKINLSHGKISLSAINVRLLNVHSSEGLIEIDNIKGQDATIKSAMGRLISKSSQFKDLYMKTEMGKVILEDVKSESYYLISELGSVNLSGLTADSNIKAVSKMGAVNVKYKKEPTNTKVIAKANVGKVRNDLSKNSTVDSRYKAEFKSEMGSVKISLI</sequence>
<dbReference type="EMBL" id="CAJEWD010000006">
    <property type="protein sequence ID" value="CAD2075251.1"/>
    <property type="molecule type" value="Genomic_DNA"/>
</dbReference>
<dbReference type="Pfam" id="PF13349">
    <property type="entry name" value="DUF4097"/>
    <property type="match status" value="1"/>
</dbReference>
<comment type="caution">
    <text evidence="2">The sequence shown here is derived from an EMBL/GenBank/DDBJ whole genome shotgun (WGS) entry which is preliminary data.</text>
</comment>
<organism evidence="2 3">
    <name type="scientific">Jeotgalicoccus meleagridis</name>
    <dbReference type="NCBI Taxonomy" id="2759181"/>
    <lineage>
        <taxon>Bacteria</taxon>
        <taxon>Bacillati</taxon>
        <taxon>Bacillota</taxon>
        <taxon>Bacilli</taxon>
        <taxon>Bacillales</taxon>
        <taxon>Staphylococcaceae</taxon>
        <taxon>Jeotgalicoccus</taxon>
    </lineage>
</organism>
<proteinExistence type="predicted"/>
<dbReference type="AlphaFoldDB" id="A0A6V7RC99"/>
<evidence type="ECO:0000259" key="1">
    <source>
        <dbReference type="Pfam" id="PF13349"/>
    </source>
</evidence>
<accession>A0A6V7RC99</accession>
<dbReference type="Proteomes" id="UP000589351">
    <property type="component" value="Unassembled WGS sequence"/>
</dbReference>
<dbReference type="Pfam" id="PF22564">
    <property type="entry name" value="HAAS"/>
    <property type="match status" value="1"/>
</dbReference>
<protein>
    <recommendedName>
        <fullName evidence="1">DUF4097 domain-containing protein</fullName>
    </recommendedName>
</protein>
<feature type="domain" description="DUF4097" evidence="1">
    <location>
        <begin position="100"/>
        <end position="338"/>
    </location>
</feature>
<evidence type="ECO:0000313" key="3">
    <source>
        <dbReference type="Proteomes" id="UP000589351"/>
    </source>
</evidence>
<keyword evidence="3" id="KW-1185">Reference proteome</keyword>
<dbReference type="InterPro" id="IPR025164">
    <property type="entry name" value="Toastrack_DUF4097"/>
</dbReference>
<evidence type="ECO:0000313" key="2">
    <source>
        <dbReference type="EMBL" id="CAD2075251.1"/>
    </source>
</evidence>
<dbReference type="RefSeq" id="WP_185125345.1">
    <property type="nucleotide sequence ID" value="NZ_CAJEWD010000006.1"/>
</dbReference>